<evidence type="ECO:0000313" key="8">
    <source>
        <dbReference type="Proteomes" id="UP000618926"/>
    </source>
</evidence>
<dbReference type="PANTHER" id="PTHR47961">
    <property type="entry name" value="DNA POLYMERASE THETA, PUTATIVE (AFU_ORTHOLOGUE AFUA_1G05260)-RELATED"/>
    <property type="match status" value="1"/>
</dbReference>
<dbReference type="SMART" id="SM00487">
    <property type="entry name" value="DEXDc"/>
    <property type="match status" value="1"/>
</dbReference>
<keyword evidence="2" id="KW-0378">Hydrolase</keyword>
<dbReference type="InterPro" id="IPR014001">
    <property type="entry name" value="Helicase_ATP-bd"/>
</dbReference>
<dbReference type="InterPro" id="IPR011545">
    <property type="entry name" value="DEAD/DEAH_box_helicase_dom"/>
</dbReference>
<organism evidence="7 8">
    <name type="scientific">Geobacter anodireducens</name>
    <dbReference type="NCBI Taxonomy" id="1340425"/>
    <lineage>
        <taxon>Bacteria</taxon>
        <taxon>Pseudomonadati</taxon>
        <taxon>Thermodesulfobacteriota</taxon>
        <taxon>Desulfuromonadia</taxon>
        <taxon>Geobacterales</taxon>
        <taxon>Geobacteraceae</taxon>
        <taxon>Geobacter</taxon>
    </lineage>
</organism>
<dbReference type="PANTHER" id="PTHR47961:SF6">
    <property type="entry name" value="DNA-DIRECTED DNA POLYMERASE"/>
    <property type="match status" value="1"/>
</dbReference>
<comment type="caution">
    <text evidence="7">The sequence shown here is derived from an EMBL/GenBank/DDBJ whole genome shotgun (WGS) entry which is preliminary data.</text>
</comment>
<keyword evidence="1" id="KW-0547">Nucleotide-binding</keyword>
<keyword evidence="4" id="KW-0067">ATP-binding</keyword>
<dbReference type="GO" id="GO:0004386">
    <property type="term" value="F:helicase activity"/>
    <property type="evidence" value="ECO:0007669"/>
    <property type="project" value="UniProtKB-KW"/>
</dbReference>
<evidence type="ECO:0000256" key="4">
    <source>
        <dbReference type="ARBA" id="ARBA00022840"/>
    </source>
</evidence>
<dbReference type="SMART" id="SM00490">
    <property type="entry name" value="HELICc"/>
    <property type="match status" value="1"/>
</dbReference>
<accession>A0ABR9NTS1</accession>
<sequence>MYELGLPESLHIAVPPKSEPQELFLLTVGTLGDVAAALSDTANDGVPLPPTAIDEVGFSASFFDAFLESRFSESISRDTALLASSAYYLARRPGSSMVLARRIQMDTDSSVDRLLHWVLSARWNEYPNDIHPFYGEAIHDVAKLLANHFYDGSGLTELTSAIDSLRHRAYEGGSARDLLFIDIIAAIAKLRVKASSWVTLPDFTGIPAEEWATAIRRRDFPKELWPSQILLGQAGLFSGKSGIVQMPTSAGKTRSVEIVLRSGFLSGRTRLAVVVAPFRALCHEISTSLRHAFKDDDVKVNELSDAIQLDFLDEIAEFIGEEATTSQYILALTPEKLLYVLRQTPTLVNDIGIVIYDEGHQFDSGSRGITYELLLTEIKGLLPTGAQTVLVSAVIQNAQAIAQWLMGDDAQVVGGRGLLPTARSVAFASWIERLGQLMFFESDNYDQHDYFVPRVIEQQALTGDGVVFPEKDNSKDISLYLGFRLVSQGAVAIFCGRKDTAANMAARAVEVFERGLTIPAPATSANQDELRRMKNLLGRHFGDASSITLAAALGVFVHHGTTPHGVRLSVEYAMQQGKINFVACTSTLAQGVNLPIRYLIVPGIHQAGEKIKVRDFQNLVGRAGRSGMHTEGLIIFSDPNVFDKRRSEHWRFRSSVDLLSSDRSESTTSSLLEIFAPFRSSDGKGLLRLPTEGLCSFILFGEDSWLAWANEVVRLNPKFKFKAQSLVTELRRRRKLIYAVESYLMANRGDGTYEDFRASAERLASATLAYHLASDDVKPNITGLFVSVAEYIHQNEPTAEKQAMYSKTLLGVKSAKAIESWVRDNREVLLSLKSNEDWLAQVWQLFSDLSDDKFFHAVEPKSLPIQLARLWIQGNSYNALFEVSSAARGTKPWGSKQRRQLTDEDLIGFCESTLGFDCCLILAAVAQFLFRDAKISDTTAAPLALFQKSLKYGLPDWLSISSYEYGFADRVVAQHLCSDVCAEGFTGHFFAPALRSHPKLIEAVLEQYPSYFESVLAGRVP</sequence>
<evidence type="ECO:0000256" key="1">
    <source>
        <dbReference type="ARBA" id="ARBA00022741"/>
    </source>
</evidence>
<reference evidence="7 8" key="1">
    <citation type="submission" date="2020-10" db="EMBL/GenBank/DDBJ databases">
        <title>Investigation of anaerobic biodegradation of phenanthrene by a sulfate-dependent Geobacter anodireducens strain PheS2.</title>
        <authorList>
            <person name="Zhang Z."/>
        </authorList>
    </citation>
    <scope>NUCLEOTIDE SEQUENCE [LARGE SCALE GENOMIC DNA]</scope>
    <source>
        <strain evidence="7 8">PheS2</strain>
    </source>
</reference>
<evidence type="ECO:0000256" key="3">
    <source>
        <dbReference type="ARBA" id="ARBA00022806"/>
    </source>
</evidence>
<dbReference type="InterPro" id="IPR050474">
    <property type="entry name" value="Hel308_SKI2-like"/>
</dbReference>
<dbReference type="InterPro" id="IPR027417">
    <property type="entry name" value="P-loop_NTPase"/>
</dbReference>
<dbReference type="Proteomes" id="UP000618926">
    <property type="component" value="Unassembled WGS sequence"/>
</dbReference>
<dbReference type="InterPro" id="IPR001650">
    <property type="entry name" value="Helicase_C-like"/>
</dbReference>
<proteinExistence type="predicted"/>
<dbReference type="Pfam" id="PF00270">
    <property type="entry name" value="DEAD"/>
    <property type="match status" value="1"/>
</dbReference>
<feature type="domain" description="Helicase C-terminal" evidence="6">
    <location>
        <begin position="503"/>
        <end position="675"/>
    </location>
</feature>
<keyword evidence="3 7" id="KW-0347">Helicase</keyword>
<name>A0ABR9NTS1_9BACT</name>
<dbReference type="EMBL" id="JADBFD010000007">
    <property type="protein sequence ID" value="MBE2887656.1"/>
    <property type="molecule type" value="Genomic_DNA"/>
</dbReference>
<evidence type="ECO:0000259" key="6">
    <source>
        <dbReference type="PROSITE" id="PS51194"/>
    </source>
</evidence>
<evidence type="ECO:0000259" key="5">
    <source>
        <dbReference type="PROSITE" id="PS51192"/>
    </source>
</evidence>
<dbReference type="Gene3D" id="3.40.50.300">
    <property type="entry name" value="P-loop containing nucleotide triphosphate hydrolases"/>
    <property type="match status" value="2"/>
</dbReference>
<evidence type="ECO:0000256" key="2">
    <source>
        <dbReference type="ARBA" id="ARBA00022801"/>
    </source>
</evidence>
<dbReference type="PROSITE" id="PS51194">
    <property type="entry name" value="HELICASE_CTER"/>
    <property type="match status" value="1"/>
</dbReference>
<dbReference type="PROSITE" id="PS51192">
    <property type="entry name" value="HELICASE_ATP_BIND_1"/>
    <property type="match status" value="1"/>
</dbReference>
<evidence type="ECO:0000313" key="7">
    <source>
        <dbReference type="EMBL" id="MBE2887656.1"/>
    </source>
</evidence>
<feature type="domain" description="Helicase ATP-binding" evidence="5">
    <location>
        <begin position="233"/>
        <end position="413"/>
    </location>
</feature>
<protein>
    <submittedName>
        <fullName evidence="7">DEAD/DEAH box helicase</fullName>
    </submittedName>
</protein>
<dbReference type="SUPFAM" id="SSF52540">
    <property type="entry name" value="P-loop containing nucleoside triphosphate hydrolases"/>
    <property type="match status" value="1"/>
</dbReference>
<gene>
    <name evidence="7" type="ORF">IIE05_06710</name>
</gene>
<keyword evidence="8" id="KW-1185">Reference proteome</keyword>
<dbReference type="Pfam" id="PF00271">
    <property type="entry name" value="Helicase_C"/>
    <property type="match status" value="1"/>
</dbReference>